<dbReference type="InterPro" id="IPR048324">
    <property type="entry name" value="ZSWIM1-3_RNaseH-like"/>
</dbReference>
<accession>A0A6A3YZI2</accession>
<name>A0A6A3YZI2_9STRA</name>
<evidence type="ECO:0000256" key="1">
    <source>
        <dbReference type="PROSITE-ProRule" id="PRU00325"/>
    </source>
</evidence>
<keyword evidence="1" id="KW-0862">Zinc</keyword>
<dbReference type="InterPro" id="IPR052579">
    <property type="entry name" value="Zinc_finger_SWIM"/>
</dbReference>
<keyword evidence="1" id="KW-0863">Zinc-finger</keyword>
<evidence type="ECO:0000313" key="5">
    <source>
        <dbReference type="Proteomes" id="UP000429523"/>
    </source>
</evidence>
<keyword evidence="1" id="KW-0479">Metal-binding</keyword>
<proteinExistence type="predicted"/>
<dbReference type="AlphaFoldDB" id="A0A6A3YZI2"/>
<dbReference type="Proteomes" id="UP000429523">
    <property type="component" value="Unassembled WGS sequence"/>
</dbReference>
<dbReference type="PROSITE" id="PS50966">
    <property type="entry name" value="ZF_SWIM"/>
    <property type="match status" value="1"/>
</dbReference>
<gene>
    <name evidence="4" type="ORF">PF002_g14026</name>
    <name evidence="3" type="ORF">PF009_g14768</name>
</gene>
<reference evidence="5 6" key="1">
    <citation type="submission" date="2018-08" db="EMBL/GenBank/DDBJ databases">
        <title>Genomic investigation of the strawberry pathogen Phytophthora fragariae indicates pathogenicity is determined by transcriptional variation in three key races.</title>
        <authorList>
            <person name="Adams T.M."/>
            <person name="Armitage A.D."/>
            <person name="Sobczyk M.K."/>
            <person name="Bates H.J."/>
            <person name="Dunwell J.M."/>
            <person name="Nellist C.F."/>
            <person name="Harrison R.J."/>
        </authorList>
    </citation>
    <scope>NUCLEOTIDE SEQUENCE [LARGE SCALE GENOMIC DNA]</scope>
    <source>
        <strain evidence="4 6">BC-1</strain>
        <strain evidence="3 5">NOV-9</strain>
    </source>
</reference>
<dbReference type="InterPro" id="IPR007527">
    <property type="entry name" value="Znf_SWIM"/>
</dbReference>
<sequence>MNEFGEGAVVQQSLLEANGDWHMDRAVAHIKRLHPTRIDQLRVIVVDKDLNEIKVLGSNFLKARVLVCHFHVIKYLKEKRAKPEYSKVSSDEASQVDAAVHAMVYADSEEKYTRAHASFEGICDRVGLHDFFLYFERNWDESQDPWVLYRRAMLPHFKNHTNNRLENFFGKLKGETDGSMSMAGCVKALVAYDRRMEKEYTYRLTRIGRFVNSSYDEEMSNVLRFTSPFVAESIEVEYSRAVANAGRYTFTVGGVNQVVIQGASKIHRLRLDNWTCDCEFGLAMKLPCRHAMAFRKRERGEGHIIPWMSIDVKYAVLLHSCLYAP</sequence>
<evidence type="ECO:0000313" key="4">
    <source>
        <dbReference type="EMBL" id="KAE9226718.1"/>
    </source>
</evidence>
<dbReference type="PANTHER" id="PTHR31569:SF4">
    <property type="entry name" value="SWIM-TYPE DOMAIN-CONTAINING PROTEIN"/>
    <property type="match status" value="1"/>
</dbReference>
<evidence type="ECO:0000259" key="2">
    <source>
        <dbReference type="PROSITE" id="PS50966"/>
    </source>
</evidence>
<organism evidence="4 6">
    <name type="scientific">Phytophthora fragariae</name>
    <dbReference type="NCBI Taxonomy" id="53985"/>
    <lineage>
        <taxon>Eukaryota</taxon>
        <taxon>Sar</taxon>
        <taxon>Stramenopiles</taxon>
        <taxon>Oomycota</taxon>
        <taxon>Peronosporomycetes</taxon>
        <taxon>Peronosporales</taxon>
        <taxon>Peronosporaceae</taxon>
        <taxon>Phytophthora</taxon>
    </lineage>
</organism>
<dbReference type="PANTHER" id="PTHR31569">
    <property type="entry name" value="SWIM-TYPE DOMAIN-CONTAINING PROTEIN"/>
    <property type="match status" value="1"/>
</dbReference>
<dbReference type="Proteomes" id="UP000440367">
    <property type="component" value="Unassembled WGS sequence"/>
</dbReference>
<dbReference type="Pfam" id="PF04434">
    <property type="entry name" value="SWIM"/>
    <property type="match status" value="1"/>
</dbReference>
<feature type="domain" description="SWIM-type" evidence="2">
    <location>
        <begin position="267"/>
        <end position="299"/>
    </location>
</feature>
<evidence type="ECO:0000313" key="3">
    <source>
        <dbReference type="EMBL" id="KAE8935282.1"/>
    </source>
</evidence>
<evidence type="ECO:0000313" key="6">
    <source>
        <dbReference type="Proteomes" id="UP000440367"/>
    </source>
</evidence>
<dbReference type="GO" id="GO:0008270">
    <property type="term" value="F:zinc ion binding"/>
    <property type="evidence" value="ECO:0007669"/>
    <property type="project" value="UniProtKB-KW"/>
</dbReference>
<dbReference type="EMBL" id="QXGD01000735">
    <property type="protein sequence ID" value="KAE9226718.1"/>
    <property type="molecule type" value="Genomic_DNA"/>
</dbReference>
<comment type="caution">
    <text evidence="4">The sequence shown here is derived from an EMBL/GenBank/DDBJ whole genome shotgun (WGS) entry which is preliminary data.</text>
</comment>
<protein>
    <recommendedName>
        <fullName evidence="2">SWIM-type domain-containing protein</fullName>
    </recommendedName>
</protein>
<dbReference type="EMBL" id="QXGF01000821">
    <property type="protein sequence ID" value="KAE8935282.1"/>
    <property type="molecule type" value="Genomic_DNA"/>
</dbReference>
<dbReference type="Pfam" id="PF21056">
    <property type="entry name" value="ZSWIM1-3_RNaseH-like"/>
    <property type="match status" value="1"/>
</dbReference>